<gene>
    <name evidence="2" type="ORF">SPBR_06216</name>
</gene>
<organism evidence="2 3">
    <name type="scientific">Sporothrix brasiliensis 5110</name>
    <dbReference type="NCBI Taxonomy" id="1398154"/>
    <lineage>
        <taxon>Eukaryota</taxon>
        <taxon>Fungi</taxon>
        <taxon>Dikarya</taxon>
        <taxon>Ascomycota</taxon>
        <taxon>Pezizomycotina</taxon>
        <taxon>Sordariomycetes</taxon>
        <taxon>Sordariomycetidae</taxon>
        <taxon>Ophiostomatales</taxon>
        <taxon>Ophiostomataceae</taxon>
        <taxon>Sporothrix</taxon>
    </lineage>
</organism>
<name>A0A0C2J484_9PEZI</name>
<evidence type="ECO:0008006" key="4">
    <source>
        <dbReference type="Google" id="ProtNLM"/>
    </source>
</evidence>
<dbReference type="RefSeq" id="XP_040621845.1">
    <property type="nucleotide sequence ID" value="XM_040764478.1"/>
</dbReference>
<evidence type="ECO:0000313" key="2">
    <source>
        <dbReference type="EMBL" id="KIH93835.1"/>
    </source>
</evidence>
<keyword evidence="3" id="KW-1185">Reference proteome</keyword>
<dbReference type="Proteomes" id="UP000031575">
    <property type="component" value="Unassembled WGS sequence"/>
</dbReference>
<evidence type="ECO:0000256" key="1">
    <source>
        <dbReference type="SAM" id="Phobius"/>
    </source>
</evidence>
<protein>
    <recommendedName>
        <fullName evidence="4">MARVEL domain-containing protein</fullName>
    </recommendedName>
</protein>
<evidence type="ECO:0000313" key="3">
    <source>
        <dbReference type="Proteomes" id="UP000031575"/>
    </source>
</evidence>
<dbReference type="VEuPathDB" id="FungiDB:SPBR_06216"/>
<dbReference type="AlphaFoldDB" id="A0A0C2J484"/>
<reference evidence="2 3" key="1">
    <citation type="journal article" date="2014" name="BMC Genomics">
        <title>Comparative genomics of the major fungal agents of human and animal Sporotrichosis: Sporothrix schenckii and Sporothrix brasiliensis.</title>
        <authorList>
            <person name="Teixeira M.M."/>
            <person name="de Almeida L.G."/>
            <person name="Kubitschek-Barreira P."/>
            <person name="Alves F.L."/>
            <person name="Kioshima E.S."/>
            <person name="Abadio A.K."/>
            <person name="Fernandes L."/>
            <person name="Derengowski L.S."/>
            <person name="Ferreira K.S."/>
            <person name="Souza R.C."/>
            <person name="Ruiz J.C."/>
            <person name="de Andrade N.C."/>
            <person name="Paes H.C."/>
            <person name="Nicola A.M."/>
            <person name="Albuquerque P."/>
            <person name="Gerber A.L."/>
            <person name="Martins V.P."/>
            <person name="Peconick L.D."/>
            <person name="Neto A.V."/>
            <person name="Chaucanez C.B."/>
            <person name="Silva P.A."/>
            <person name="Cunha O.L."/>
            <person name="de Oliveira F.F."/>
            <person name="dos Santos T.C."/>
            <person name="Barros A.L."/>
            <person name="Soares M.A."/>
            <person name="de Oliveira L.M."/>
            <person name="Marini M.M."/>
            <person name="Villalobos-Duno H."/>
            <person name="Cunha M.M."/>
            <person name="de Hoog S."/>
            <person name="da Silveira J.F."/>
            <person name="Henrissat B."/>
            <person name="Nino-Vega G.A."/>
            <person name="Cisalpino P.S."/>
            <person name="Mora-Montes H.M."/>
            <person name="Almeida S.R."/>
            <person name="Stajich J.E."/>
            <person name="Lopes-Bezerra L.M."/>
            <person name="Vasconcelos A.T."/>
            <person name="Felipe M.S."/>
        </authorList>
    </citation>
    <scope>NUCLEOTIDE SEQUENCE [LARGE SCALE GENOMIC DNA]</scope>
    <source>
        <strain evidence="2 3">5110</strain>
    </source>
</reference>
<comment type="caution">
    <text evidence="2">The sequence shown here is derived from an EMBL/GenBank/DDBJ whole genome shotgun (WGS) entry which is preliminary data.</text>
</comment>
<dbReference type="EMBL" id="AWTV01000004">
    <property type="protein sequence ID" value="KIH93835.1"/>
    <property type="molecule type" value="Genomic_DNA"/>
</dbReference>
<accession>A0A0C2J484</accession>
<feature type="transmembrane region" description="Helical" evidence="1">
    <location>
        <begin position="100"/>
        <end position="122"/>
    </location>
</feature>
<sequence length="194" mass="21899">MSESIDVERRYDYHAARGHRHATRIHKYRWPAVQLNFWIVIMLAAACTWIGIFATLVQTQQRLVLHVPWYFAYILTVASLGVTFVLAVLGLIFQRRLLPSIVMIGAFMMFVLWVVALVVLSIELFGDSGAGVATNCNLSVFNQNPIGLSTSTLAWMQQKSICQSWQAAFAFGLVGAIFLFWIMVMAYQVFADDV</sequence>
<proteinExistence type="predicted"/>
<feature type="transmembrane region" description="Helical" evidence="1">
    <location>
        <begin position="69"/>
        <end position="93"/>
    </location>
</feature>
<dbReference type="OrthoDB" id="3930290at2759"/>
<dbReference type="HOGENOM" id="CLU_108574_0_0_1"/>
<keyword evidence="1" id="KW-0472">Membrane</keyword>
<feature type="transmembrane region" description="Helical" evidence="1">
    <location>
        <begin position="35"/>
        <end position="57"/>
    </location>
</feature>
<dbReference type="GeneID" id="63679399"/>
<keyword evidence="1" id="KW-0812">Transmembrane</keyword>
<keyword evidence="1" id="KW-1133">Transmembrane helix</keyword>
<feature type="transmembrane region" description="Helical" evidence="1">
    <location>
        <begin position="165"/>
        <end position="190"/>
    </location>
</feature>